<organism evidence="3 4">
    <name type="scientific">Halomonas alimentaria</name>
    <dbReference type="NCBI Taxonomy" id="147248"/>
    <lineage>
        <taxon>Bacteria</taxon>
        <taxon>Pseudomonadati</taxon>
        <taxon>Pseudomonadota</taxon>
        <taxon>Gammaproteobacteria</taxon>
        <taxon>Oceanospirillales</taxon>
        <taxon>Halomonadaceae</taxon>
        <taxon>Halomonas</taxon>
    </lineage>
</organism>
<accession>A0A7X4W4T8</accession>
<dbReference type="Pfam" id="PF00174">
    <property type="entry name" value="Oxidored_molyb"/>
    <property type="match status" value="1"/>
</dbReference>
<dbReference type="Gene3D" id="3.90.420.10">
    <property type="entry name" value="Oxidoreductase, molybdopterin-binding domain"/>
    <property type="match status" value="1"/>
</dbReference>
<dbReference type="InterPro" id="IPR036374">
    <property type="entry name" value="OxRdtase_Mopterin-bd_sf"/>
</dbReference>
<evidence type="ECO:0000256" key="1">
    <source>
        <dbReference type="SAM" id="SignalP"/>
    </source>
</evidence>
<dbReference type="RefSeq" id="WP_161430485.1">
    <property type="nucleotide sequence ID" value="NZ_WUTT01000001.1"/>
</dbReference>
<dbReference type="OrthoDB" id="9798763at2"/>
<evidence type="ECO:0000259" key="2">
    <source>
        <dbReference type="Pfam" id="PF00174"/>
    </source>
</evidence>
<evidence type="ECO:0000313" key="3">
    <source>
        <dbReference type="EMBL" id="NAW33451.1"/>
    </source>
</evidence>
<name>A0A7X4W4T8_9GAMM</name>
<dbReference type="EMBL" id="WUTT01000001">
    <property type="protein sequence ID" value="NAW33451.1"/>
    <property type="molecule type" value="Genomic_DNA"/>
</dbReference>
<feature type="domain" description="Oxidoreductase molybdopterin-binding" evidence="2">
    <location>
        <begin position="79"/>
        <end position="146"/>
    </location>
</feature>
<feature type="chain" id="PRO_5031516362" evidence="1">
    <location>
        <begin position="26"/>
        <end position="172"/>
    </location>
</feature>
<reference evidence="3 4" key="1">
    <citation type="submission" date="2019-12" db="EMBL/GenBank/DDBJ databases">
        <title>Draft genome sequencing of Halomonas alimentaria DSM 15356.</title>
        <authorList>
            <person name="Pandiyan K."/>
            <person name="Kushwaha P."/>
            <person name="Gowdham M."/>
            <person name="Chakdar H."/>
            <person name="Singh A."/>
            <person name="Kumar M."/>
            <person name="Saxena A.K."/>
        </authorList>
    </citation>
    <scope>NUCLEOTIDE SEQUENCE [LARGE SCALE GENOMIC DNA]</scope>
    <source>
        <strain evidence="3 4">DSM 15356</strain>
    </source>
</reference>
<proteinExistence type="predicted"/>
<protein>
    <submittedName>
        <fullName evidence="3">Molybdopterin-dependent oxidoreductase</fullName>
    </submittedName>
</protein>
<dbReference type="Proteomes" id="UP000487929">
    <property type="component" value="Unassembled WGS sequence"/>
</dbReference>
<dbReference type="InterPro" id="IPR000572">
    <property type="entry name" value="OxRdtase_Mopterin-bd_dom"/>
</dbReference>
<feature type="signal peptide" evidence="1">
    <location>
        <begin position="1"/>
        <end position="25"/>
    </location>
</feature>
<evidence type="ECO:0000313" key="4">
    <source>
        <dbReference type="Proteomes" id="UP000487929"/>
    </source>
</evidence>
<gene>
    <name evidence="3" type="ORF">GRB96_03305</name>
</gene>
<keyword evidence="4" id="KW-1185">Reference proteome</keyword>
<sequence>MSQATSKRLSFLLLCTLLLVGPAQGKSPLPAPSGEVVLTVSGEVGLTNVADEAHLDADMLAALPRERLTTHTSVTDGPQTFEGFLARDLLDALHAEGETVTALALNDYLAEIPVADFERYDVLLADTMNGERLTRRDKGPLWIVYPRDDHDELQDIRYDYRWVWQLYRLEVE</sequence>
<dbReference type="SUPFAM" id="SSF56524">
    <property type="entry name" value="Oxidoreductase molybdopterin-binding domain"/>
    <property type="match status" value="1"/>
</dbReference>
<dbReference type="AlphaFoldDB" id="A0A7X4W4T8"/>
<keyword evidence="1" id="KW-0732">Signal</keyword>
<comment type="caution">
    <text evidence="3">The sequence shown here is derived from an EMBL/GenBank/DDBJ whole genome shotgun (WGS) entry which is preliminary data.</text>
</comment>